<gene>
    <name evidence="7" type="ORF">WN944_001189</name>
</gene>
<dbReference type="GO" id="GO:0005634">
    <property type="term" value="C:nucleus"/>
    <property type="evidence" value="ECO:0007669"/>
    <property type="project" value="UniProtKB-ARBA"/>
</dbReference>
<name>A0AAP0QUJ3_9ROSI</name>
<evidence type="ECO:0000256" key="5">
    <source>
        <dbReference type="ARBA" id="ARBA00047718"/>
    </source>
</evidence>
<dbReference type="Proteomes" id="UP001428341">
    <property type="component" value="Unassembled WGS sequence"/>
</dbReference>
<comment type="catalytic activity">
    <reaction evidence="6">
        <text>9-ribosyl-trans-zeatin 5'-phosphate + H2O = trans-zeatin + D-ribose 5-phosphate</text>
        <dbReference type="Rhea" id="RHEA:48564"/>
        <dbReference type="ChEBI" id="CHEBI:15377"/>
        <dbReference type="ChEBI" id="CHEBI:16522"/>
        <dbReference type="ChEBI" id="CHEBI:78346"/>
        <dbReference type="ChEBI" id="CHEBI:87947"/>
        <dbReference type="EC" id="3.2.2.n1"/>
    </reaction>
</comment>
<comment type="similarity">
    <text evidence="1">Belongs to the LOG family.</text>
</comment>
<dbReference type="PANTHER" id="PTHR31223:SF70">
    <property type="entry name" value="LOG FAMILY PROTEIN YJL055W"/>
    <property type="match status" value="1"/>
</dbReference>
<accession>A0AAP0QUJ3</accession>
<sequence length="432" mass="47060">MAATPNRQFKNICVLSGFNYGKHKEFVEATIDLGRSIADRKLHLVYGGGNRGLSKLVSETAFVKGSQVLGIIPRALKPLGSLSNPPTGEELVVSEFVEATIDLGRSIAERKLHLVYGGGNRGLSKLVSETTLIKGSQVLGIIPRALKPLGSLSNPPTGEELVVSEFVEATIDLGRSIAERKLHLVYGGGNRGLSKLVSETAFVKGNQMFGIIPRALKPLGSLSNPSTGEELVVSEFVEATIDLGRSIAERKLHLVYGGGNRGLSKLVSETAFVKGNQMFGIIPRALKPLGSLSDPPTGEELVVSGMQERITEMLNHADAFIFLPGDLATLEALITLASWAHLHIHQKPIRLLNVNNFYDGFIAFLNHAIKNYFIPSNAKKLFICANTANEPLHMLQAYRPEPDPWTFVLEHPNNDSNSSRSKKYKLDLTLRL</sequence>
<protein>
    <recommendedName>
        <fullName evidence="2">cytokinin riboside 5'-monophosphate phosphoribohydrolase</fullName>
        <ecNumber evidence="2">3.2.2.n1</ecNumber>
    </recommendedName>
</protein>
<evidence type="ECO:0000313" key="7">
    <source>
        <dbReference type="EMBL" id="KAK9208828.1"/>
    </source>
</evidence>
<keyword evidence="3" id="KW-0203">Cytokinin biosynthesis</keyword>
<reference evidence="7 8" key="1">
    <citation type="submission" date="2024-05" db="EMBL/GenBank/DDBJ databases">
        <title>Haplotype-resolved chromosome-level genome assembly of Huyou (Citrus changshanensis).</title>
        <authorList>
            <person name="Miao C."/>
            <person name="Chen W."/>
            <person name="Wu Y."/>
            <person name="Wang L."/>
            <person name="Zhao S."/>
            <person name="Grierson D."/>
            <person name="Xu C."/>
            <person name="Chen K."/>
        </authorList>
    </citation>
    <scope>NUCLEOTIDE SEQUENCE [LARGE SCALE GENOMIC DNA]</scope>
    <source>
        <strain evidence="7">01-14</strain>
        <tissue evidence="7">Leaf</tissue>
    </source>
</reference>
<evidence type="ECO:0000256" key="4">
    <source>
        <dbReference type="ARBA" id="ARBA00024884"/>
    </source>
</evidence>
<dbReference type="Pfam" id="PF03641">
    <property type="entry name" value="Lysine_decarbox"/>
    <property type="match status" value="1"/>
</dbReference>
<evidence type="ECO:0000256" key="3">
    <source>
        <dbReference type="ARBA" id="ARBA00022712"/>
    </source>
</evidence>
<proteinExistence type="inferred from homology"/>
<dbReference type="InterPro" id="IPR031100">
    <property type="entry name" value="LOG_fam"/>
</dbReference>
<comment type="function">
    <text evidence="4">Cytokinin-activating enzyme working in the direct activation pathway. Phosphoribohydrolase that converts inactive cytokinin nucleotides to the biologically active free-base forms.</text>
</comment>
<dbReference type="EMBL" id="JBCGBO010000004">
    <property type="protein sequence ID" value="KAK9208828.1"/>
    <property type="molecule type" value="Genomic_DNA"/>
</dbReference>
<dbReference type="NCBIfam" id="TIGR00730">
    <property type="entry name" value="Rossman fold protein, TIGR00730 family"/>
    <property type="match status" value="1"/>
</dbReference>
<dbReference type="SUPFAM" id="SSF102405">
    <property type="entry name" value="MCP/YpsA-like"/>
    <property type="match status" value="4"/>
</dbReference>
<dbReference type="InterPro" id="IPR005269">
    <property type="entry name" value="LOG"/>
</dbReference>
<comment type="catalytic activity">
    <reaction evidence="5">
        <text>N(6)-(dimethylallyl)adenosine 5'-phosphate + H2O = N(6)-dimethylallyladenine + D-ribose 5-phosphate</text>
        <dbReference type="Rhea" id="RHEA:48560"/>
        <dbReference type="ChEBI" id="CHEBI:15377"/>
        <dbReference type="ChEBI" id="CHEBI:17660"/>
        <dbReference type="ChEBI" id="CHEBI:57526"/>
        <dbReference type="ChEBI" id="CHEBI:78346"/>
        <dbReference type="EC" id="3.2.2.n1"/>
    </reaction>
</comment>
<keyword evidence="8" id="KW-1185">Reference proteome</keyword>
<dbReference type="Gene3D" id="3.40.50.450">
    <property type="match status" value="4"/>
</dbReference>
<evidence type="ECO:0000256" key="1">
    <source>
        <dbReference type="ARBA" id="ARBA00006763"/>
    </source>
</evidence>
<dbReference type="AlphaFoldDB" id="A0AAP0QUJ3"/>
<dbReference type="GO" id="GO:0009691">
    <property type="term" value="P:cytokinin biosynthetic process"/>
    <property type="evidence" value="ECO:0007669"/>
    <property type="project" value="UniProtKB-KW"/>
</dbReference>
<evidence type="ECO:0000256" key="2">
    <source>
        <dbReference type="ARBA" id="ARBA00012205"/>
    </source>
</evidence>
<evidence type="ECO:0000256" key="6">
    <source>
        <dbReference type="ARBA" id="ARBA00049153"/>
    </source>
</evidence>
<comment type="caution">
    <text evidence="7">The sequence shown here is derived from an EMBL/GenBank/DDBJ whole genome shotgun (WGS) entry which is preliminary data.</text>
</comment>
<dbReference type="GO" id="GO:0005829">
    <property type="term" value="C:cytosol"/>
    <property type="evidence" value="ECO:0007669"/>
    <property type="project" value="TreeGrafter"/>
</dbReference>
<dbReference type="PANTHER" id="PTHR31223">
    <property type="entry name" value="LOG FAMILY PROTEIN YJL055W"/>
    <property type="match status" value="1"/>
</dbReference>
<organism evidence="7 8">
    <name type="scientific">Citrus x changshan-huyou</name>
    <dbReference type="NCBI Taxonomy" id="2935761"/>
    <lineage>
        <taxon>Eukaryota</taxon>
        <taxon>Viridiplantae</taxon>
        <taxon>Streptophyta</taxon>
        <taxon>Embryophyta</taxon>
        <taxon>Tracheophyta</taxon>
        <taxon>Spermatophyta</taxon>
        <taxon>Magnoliopsida</taxon>
        <taxon>eudicotyledons</taxon>
        <taxon>Gunneridae</taxon>
        <taxon>Pentapetalae</taxon>
        <taxon>rosids</taxon>
        <taxon>malvids</taxon>
        <taxon>Sapindales</taxon>
        <taxon>Rutaceae</taxon>
        <taxon>Aurantioideae</taxon>
        <taxon>Citrus</taxon>
    </lineage>
</organism>
<dbReference type="GO" id="GO:0016799">
    <property type="term" value="F:hydrolase activity, hydrolyzing N-glycosyl compounds"/>
    <property type="evidence" value="ECO:0007669"/>
    <property type="project" value="TreeGrafter"/>
</dbReference>
<evidence type="ECO:0000313" key="8">
    <source>
        <dbReference type="Proteomes" id="UP001428341"/>
    </source>
</evidence>
<dbReference type="EC" id="3.2.2.n1" evidence="2"/>